<keyword evidence="3" id="KW-1133">Transmembrane helix</keyword>
<feature type="coiled-coil region" evidence="1">
    <location>
        <begin position="172"/>
        <end position="237"/>
    </location>
</feature>
<evidence type="ECO:0000256" key="2">
    <source>
        <dbReference type="SAM" id="MobiDB-lite"/>
    </source>
</evidence>
<name>A0A0P1FUV0_9RHOB</name>
<keyword evidence="6" id="KW-1185">Reference proteome</keyword>
<evidence type="ECO:0000313" key="4">
    <source>
        <dbReference type="EMBL" id="CUH66222.1"/>
    </source>
</evidence>
<evidence type="ECO:0000313" key="5">
    <source>
        <dbReference type="EMBL" id="CUH72549.1"/>
    </source>
</evidence>
<reference evidence="4 6" key="1">
    <citation type="submission" date="2015-09" db="EMBL/GenBank/DDBJ databases">
        <authorList>
            <person name="Rodrigo-Torres L."/>
            <person name="Arahal D.R."/>
        </authorList>
    </citation>
    <scope>NUCLEOTIDE SEQUENCE [LARGE SCALE GENOMIC DNA]</scope>
    <source>
        <strain evidence="4 6">CECT 5118</strain>
    </source>
</reference>
<evidence type="ECO:0000313" key="6">
    <source>
        <dbReference type="Proteomes" id="UP000051086"/>
    </source>
</evidence>
<feature type="transmembrane region" description="Helical" evidence="3">
    <location>
        <begin position="90"/>
        <end position="112"/>
    </location>
</feature>
<dbReference type="Proteomes" id="UP000051887">
    <property type="component" value="Unassembled WGS sequence"/>
</dbReference>
<evidence type="ECO:0008006" key="8">
    <source>
        <dbReference type="Google" id="ProtNLM"/>
    </source>
</evidence>
<dbReference type="EMBL" id="CYSC01000033">
    <property type="protein sequence ID" value="CUH72549.1"/>
    <property type="molecule type" value="Genomic_DNA"/>
</dbReference>
<dbReference type="EMBL" id="CYSB01000026">
    <property type="protein sequence ID" value="CUH66222.1"/>
    <property type="molecule type" value="Genomic_DNA"/>
</dbReference>
<dbReference type="AlphaFoldDB" id="A0A0P1FUV0"/>
<evidence type="ECO:0000256" key="1">
    <source>
        <dbReference type="SAM" id="Coils"/>
    </source>
</evidence>
<keyword evidence="3" id="KW-0472">Membrane</keyword>
<feature type="region of interest" description="Disordered" evidence="2">
    <location>
        <begin position="1"/>
        <end position="76"/>
    </location>
</feature>
<dbReference type="RefSeq" id="WP_058243746.1">
    <property type="nucleotide sequence ID" value="NZ_CYSB01000026.1"/>
</dbReference>
<reference evidence="5 7" key="2">
    <citation type="submission" date="2015-09" db="EMBL/GenBank/DDBJ databases">
        <authorList>
            <consortium name="Swine Surveillance"/>
        </authorList>
    </citation>
    <scope>NUCLEOTIDE SEQUENCE [LARGE SCALE GENOMIC DNA]</scope>
    <source>
        <strain evidence="5 7">5120</strain>
    </source>
</reference>
<keyword evidence="3" id="KW-0812">Transmembrane</keyword>
<gene>
    <name evidence="4" type="ORF">TL5118_01653</name>
    <name evidence="5" type="ORF">TL5120_02355</name>
</gene>
<dbReference type="Proteomes" id="UP000051086">
    <property type="component" value="Unassembled WGS sequence"/>
</dbReference>
<dbReference type="OrthoDB" id="7659420at2"/>
<keyword evidence="1" id="KW-0175">Coiled coil</keyword>
<proteinExistence type="predicted"/>
<feature type="compositionally biased region" description="Acidic residues" evidence="2">
    <location>
        <begin position="27"/>
        <end position="47"/>
    </location>
</feature>
<accession>A0A0P1FUV0</accession>
<evidence type="ECO:0000313" key="7">
    <source>
        <dbReference type="Proteomes" id="UP000051887"/>
    </source>
</evidence>
<protein>
    <recommendedName>
        <fullName evidence="8">Mitochondrial inner membrane protein</fullName>
    </recommendedName>
</protein>
<feature type="compositionally biased region" description="Low complexity" evidence="2">
    <location>
        <begin position="54"/>
        <end position="73"/>
    </location>
</feature>
<sequence length="401" mass="40324">MSEPKTSAGGTDSETDDPKRDVIEDAVVLDDPTDDPAEGSAEGDEAPQPDAPEVDGAVADEGAAAEAAPETPADLPEKAPVEAAAPKRGFVPVFLGGVAAAALGAGVALFLFPNGIGGQDDTVQQQILADLAAQTEAVAALEAKLANLSLPPDLTAEVAALNAPMAAQAQQLATHETRIEMLSALIGDLEKRPIADNLAPEAIAAYERELKALQTAMAQQRAEVEEKLAESAALRATAEVDAQTAAARDALSLLTQAVDGGLPLGAAIAALEGAGVTVPEALNSLQAGVPTLAALQISFPDAARAALAADNSANGGSGVTNFLRHQLGVRSLTPQEGDSADAILSRAEAALTAADLGTAMAELTSLPEAAAGAIAPWLGDAAKRADALTALDALRQSVMTN</sequence>
<evidence type="ECO:0000256" key="3">
    <source>
        <dbReference type="SAM" id="Phobius"/>
    </source>
</evidence>
<organism evidence="5 7">
    <name type="scientific">Thalassovita autumnalis</name>
    <dbReference type="NCBI Taxonomy" id="2072972"/>
    <lineage>
        <taxon>Bacteria</taxon>
        <taxon>Pseudomonadati</taxon>
        <taxon>Pseudomonadota</taxon>
        <taxon>Alphaproteobacteria</taxon>
        <taxon>Rhodobacterales</taxon>
        <taxon>Roseobacteraceae</taxon>
        <taxon>Thalassovita</taxon>
    </lineage>
</organism>
<feature type="compositionally biased region" description="Polar residues" evidence="2">
    <location>
        <begin position="1"/>
        <end position="12"/>
    </location>
</feature>